<dbReference type="InterPro" id="IPR002036">
    <property type="entry name" value="YbeY"/>
</dbReference>
<evidence type="ECO:0000256" key="7">
    <source>
        <dbReference type="HAMAP-Rule" id="MF_00009"/>
    </source>
</evidence>
<feature type="binding site" evidence="7">
    <location>
        <position position="117"/>
    </location>
    <ligand>
        <name>Zn(2+)</name>
        <dbReference type="ChEBI" id="CHEBI:29105"/>
        <note>catalytic</note>
    </ligand>
</feature>
<dbReference type="InterPro" id="IPR023091">
    <property type="entry name" value="MetalPrtase_cat_dom_sf_prd"/>
</dbReference>
<organism evidence="8 9">
    <name type="scientific">Candidatus Polarisedimenticola svalbardensis</name>
    <dbReference type="NCBI Taxonomy" id="2886004"/>
    <lineage>
        <taxon>Bacteria</taxon>
        <taxon>Pseudomonadati</taxon>
        <taxon>Acidobacteriota</taxon>
        <taxon>Candidatus Polarisedimenticolia</taxon>
        <taxon>Candidatus Polarisedimenticolales</taxon>
        <taxon>Candidatus Polarisedimenticolaceae</taxon>
        <taxon>Candidatus Polarisedimenticola</taxon>
    </lineage>
</organism>
<comment type="similarity">
    <text evidence="1 7">Belongs to the endoribonuclease YbeY family.</text>
</comment>
<dbReference type="InterPro" id="IPR020549">
    <property type="entry name" value="YbeY_CS"/>
</dbReference>
<evidence type="ECO:0000256" key="2">
    <source>
        <dbReference type="ARBA" id="ARBA00022722"/>
    </source>
</evidence>
<dbReference type="AlphaFoldDB" id="A0A8J7C163"/>
<evidence type="ECO:0000256" key="4">
    <source>
        <dbReference type="ARBA" id="ARBA00022759"/>
    </source>
</evidence>
<evidence type="ECO:0000256" key="6">
    <source>
        <dbReference type="ARBA" id="ARBA00022833"/>
    </source>
</evidence>
<keyword evidence="7" id="KW-0963">Cytoplasm</keyword>
<accession>A0A8J7C163</accession>
<dbReference type="PANTHER" id="PTHR46986:SF1">
    <property type="entry name" value="ENDORIBONUCLEASE YBEY, CHLOROPLASTIC"/>
    <property type="match status" value="1"/>
</dbReference>
<sequence>MEILVLNRQRGEKVPSGELREFAGSLARSAGLSDAGFSVCLVSDRKMQTYNATYRSIRRPTDVLSFLDDPEDRSYLGDIVISAQTASRQAAEAKHSLRRELEILIVHGYLHLLGYDHETDDGDMMRLQRKLIRKYCHGE</sequence>
<reference evidence="8 9" key="1">
    <citation type="submission" date="2020-08" db="EMBL/GenBank/DDBJ databases">
        <title>Acidobacteriota in marine sediments use diverse sulfur dissimilation pathways.</title>
        <authorList>
            <person name="Wasmund K."/>
        </authorList>
    </citation>
    <scope>NUCLEOTIDE SEQUENCE [LARGE SCALE GENOMIC DNA]</scope>
    <source>
        <strain evidence="8">MAG AM4</strain>
    </source>
</reference>
<dbReference type="EMBL" id="JACXWD010000002">
    <property type="protein sequence ID" value="MBD3866660.1"/>
    <property type="molecule type" value="Genomic_DNA"/>
</dbReference>
<dbReference type="GO" id="GO:0006364">
    <property type="term" value="P:rRNA processing"/>
    <property type="evidence" value="ECO:0007669"/>
    <property type="project" value="UniProtKB-UniRule"/>
</dbReference>
<keyword evidence="5 7" id="KW-0378">Hydrolase</keyword>
<feature type="binding site" evidence="7">
    <location>
        <position position="107"/>
    </location>
    <ligand>
        <name>Zn(2+)</name>
        <dbReference type="ChEBI" id="CHEBI:29105"/>
        <note>catalytic</note>
    </ligand>
</feature>
<dbReference type="EC" id="3.1.-.-" evidence="7"/>
<dbReference type="PANTHER" id="PTHR46986">
    <property type="entry name" value="ENDORIBONUCLEASE YBEY, CHLOROPLASTIC"/>
    <property type="match status" value="1"/>
</dbReference>
<dbReference type="GO" id="GO:0008270">
    <property type="term" value="F:zinc ion binding"/>
    <property type="evidence" value="ECO:0007669"/>
    <property type="project" value="UniProtKB-UniRule"/>
</dbReference>
<keyword evidence="2 7" id="KW-0540">Nuclease</keyword>
<keyword evidence="7" id="KW-0698">rRNA processing</keyword>
<dbReference type="HAMAP" id="MF_00009">
    <property type="entry name" value="Endoribonucl_YbeY"/>
    <property type="match status" value="1"/>
</dbReference>
<dbReference type="GO" id="GO:0005737">
    <property type="term" value="C:cytoplasm"/>
    <property type="evidence" value="ECO:0007669"/>
    <property type="project" value="UniProtKB-SubCell"/>
</dbReference>
<comment type="function">
    <text evidence="7">Single strand-specific metallo-endoribonuclease involved in late-stage 70S ribosome quality control and in maturation of the 3' terminus of the 16S rRNA.</text>
</comment>
<dbReference type="GO" id="GO:0004521">
    <property type="term" value="F:RNA endonuclease activity"/>
    <property type="evidence" value="ECO:0007669"/>
    <property type="project" value="UniProtKB-UniRule"/>
</dbReference>
<name>A0A8J7C163_9BACT</name>
<dbReference type="NCBIfam" id="TIGR00043">
    <property type="entry name" value="rRNA maturation RNase YbeY"/>
    <property type="match status" value="1"/>
</dbReference>
<protein>
    <recommendedName>
        <fullName evidence="7">Endoribonuclease YbeY</fullName>
        <ecNumber evidence="7">3.1.-.-</ecNumber>
    </recommendedName>
</protein>
<keyword evidence="7" id="KW-0690">Ribosome biogenesis</keyword>
<comment type="subcellular location">
    <subcellularLocation>
        <location evidence="7">Cytoplasm</location>
    </subcellularLocation>
</comment>
<dbReference type="GO" id="GO:0004222">
    <property type="term" value="F:metalloendopeptidase activity"/>
    <property type="evidence" value="ECO:0007669"/>
    <property type="project" value="InterPro"/>
</dbReference>
<evidence type="ECO:0000256" key="5">
    <source>
        <dbReference type="ARBA" id="ARBA00022801"/>
    </source>
</evidence>
<gene>
    <name evidence="7 8" type="primary">ybeY</name>
    <name evidence="8" type="ORF">IFK94_00905</name>
</gene>
<keyword evidence="3 7" id="KW-0479">Metal-binding</keyword>
<dbReference type="SUPFAM" id="SSF55486">
    <property type="entry name" value="Metalloproteases ('zincins'), catalytic domain"/>
    <property type="match status" value="1"/>
</dbReference>
<feature type="binding site" evidence="7">
    <location>
        <position position="111"/>
    </location>
    <ligand>
        <name>Zn(2+)</name>
        <dbReference type="ChEBI" id="CHEBI:29105"/>
        <note>catalytic</note>
    </ligand>
</feature>
<dbReference type="PROSITE" id="PS01306">
    <property type="entry name" value="UPF0054"/>
    <property type="match status" value="1"/>
</dbReference>
<evidence type="ECO:0000256" key="1">
    <source>
        <dbReference type="ARBA" id="ARBA00010875"/>
    </source>
</evidence>
<keyword evidence="6 7" id="KW-0862">Zinc</keyword>
<dbReference type="Proteomes" id="UP000648239">
    <property type="component" value="Unassembled WGS sequence"/>
</dbReference>
<evidence type="ECO:0000256" key="3">
    <source>
        <dbReference type="ARBA" id="ARBA00022723"/>
    </source>
</evidence>
<dbReference type="Pfam" id="PF02130">
    <property type="entry name" value="YbeY"/>
    <property type="match status" value="1"/>
</dbReference>
<keyword evidence="4 7" id="KW-0255">Endonuclease</keyword>
<evidence type="ECO:0000313" key="9">
    <source>
        <dbReference type="Proteomes" id="UP000648239"/>
    </source>
</evidence>
<evidence type="ECO:0000313" key="8">
    <source>
        <dbReference type="EMBL" id="MBD3866660.1"/>
    </source>
</evidence>
<comment type="cofactor">
    <cofactor evidence="7">
        <name>Zn(2+)</name>
        <dbReference type="ChEBI" id="CHEBI:29105"/>
    </cofactor>
    <text evidence="7">Binds 1 zinc ion.</text>
</comment>
<comment type="caution">
    <text evidence="8">The sequence shown here is derived from an EMBL/GenBank/DDBJ whole genome shotgun (WGS) entry which is preliminary data.</text>
</comment>
<dbReference type="Gene3D" id="3.40.390.30">
    <property type="entry name" value="Metalloproteases ('zincins'), catalytic domain"/>
    <property type="match status" value="1"/>
</dbReference>
<proteinExistence type="inferred from homology"/>